<reference evidence="4 5" key="1">
    <citation type="submission" date="2019-06" db="EMBL/GenBank/DDBJ databases">
        <title>Echinicola alkalisoli sp. nov. isolated from saline soil.</title>
        <authorList>
            <person name="Sun J.-Q."/>
            <person name="Xu L."/>
        </authorList>
    </citation>
    <scope>NUCLEOTIDE SEQUENCE [LARGE SCALE GENOMIC DNA]</scope>
    <source>
        <strain evidence="4 5">LN3S3</strain>
    </source>
</reference>
<name>A0A514CNC7_9BACT</name>
<evidence type="ECO:0000313" key="4">
    <source>
        <dbReference type="EMBL" id="QDH81323.1"/>
    </source>
</evidence>
<sequence>MMKVGLFIPFSGQVSHVQQEIRNGLGIGVNSDEWERVDFAVQYYQSNVQEDLQLALLHLESVSGVSLILAVMDRNHESAMMACVKNCRCPIVLINMIKSRPVRDHGLRHVFMNSLFLSSSQFVLANFVRDLLDQQSCICLSEIGGITGLWDSLSGADHIKGNLMGYCQDASDLIKVLEVSSKSLFSASTWFRELQNEANVEFVEHYQRRFAAIPSPFALLAYEIGLLLRNQYQKKYPRSQNSIVSALRRINVTGPRGAINLRADCQRSSVVYVSKVGTRHKGGDDKREIVCREEYREASCG</sequence>
<accession>A0A514CNC7</accession>
<proteinExistence type="inferred from homology"/>
<dbReference type="Gene3D" id="3.40.50.2300">
    <property type="match status" value="2"/>
</dbReference>
<dbReference type="KEGG" id="echi:FKX85_20735"/>
<dbReference type="Proteomes" id="UP000316614">
    <property type="component" value="Chromosome"/>
</dbReference>
<organism evidence="4 5">
    <name type="scientific">Echinicola soli</name>
    <dbReference type="NCBI Taxonomy" id="2591634"/>
    <lineage>
        <taxon>Bacteria</taxon>
        <taxon>Pseudomonadati</taxon>
        <taxon>Bacteroidota</taxon>
        <taxon>Cytophagia</taxon>
        <taxon>Cytophagales</taxon>
        <taxon>Cyclobacteriaceae</taxon>
        <taxon>Echinicola</taxon>
    </lineage>
</organism>
<evidence type="ECO:0000259" key="3">
    <source>
        <dbReference type="Pfam" id="PF13458"/>
    </source>
</evidence>
<dbReference type="InterPro" id="IPR028081">
    <property type="entry name" value="Leu-bd"/>
</dbReference>
<dbReference type="Pfam" id="PF13458">
    <property type="entry name" value="Peripla_BP_6"/>
    <property type="match status" value="1"/>
</dbReference>
<dbReference type="SUPFAM" id="SSF53822">
    <property type="entry name" value="Periplasmic binding protein-like I"/>
    <property type="match status" value="1"/>
</dbReference>
<dbReference type="EMBL" id="CP041253">
    <property type="protein sequence ID" value="QDH81323.1"/>
    <property type="molecule type" value="Genomic_DNA"/>
</dbReference>
<dbReference type="AlphaFoldDB" id="A0A514CNC7"/>
<keyword evidence="5" id="KW-1185">Reference proteome</keyword>
<protein>
    <submittedName>
        <fullName evidence="4">ABC transporter substrate-binding protein</fullName>
    </submittedName>
</protein>
<keyword evidence="2" id="KW-0732">Signal</keyword>
<evidence type="ECO:0000256" key="2">
    <source>
        <dbReference type="ARBA" id="ARBA00022729"/>
    </source>
</evidence>
<evidence type="ECO:0000256" key="1">
    <source>
        <dbReference type="ARBA" id="ARBA00010062"/>
    </source>
</evidence>
<dbReference type="RefSeq" id="WP_141616537.1">
    <property type="nucleotide sequence ID" value="NZ_CP041253.1"/>
</dbReference>
<dbReference type="OrthoDB" id="827062at2"/>
<feature type="domain" description="Leucine-binding protein" evidence="3">
    <location>
        <begin position="163"/>
        <end position="276"/>
    </location>
</feature>
<dbReference type="InterPro" id="IPR028082">
    <property type="entry name" value="Peripla_BP_I"/>
</dbReference>
<evidence type="ECO:0000313" key="5">
    <source>
        <dbReference type="Proteomes" id="UP000316614"/>
    </source>
</evidence>
<comment type="similarity">
    <text evidence="1">Belongs to the leucine-binding protein family.</text>
</comment>
<gene>
    <name evidence="4" type="ORF">FKX85_20735</name>
</gene>